<dbReference type="Proteomes" id="UP000199301">
    <property type="component" value="Unassembled WGS sequence"/>
</dbReference>
<accession>A0A1H1ATV8</accession>
<reference evidence="5" key="1">
    <citation type="submission" date="2016-10" db="EMBL/GenBank/DDBJ databases">
        <authorList>
            <person name="Varghese N."/>
            <person name="Submissions S."/>
        </authorList>
    </citation>
    <scope>NUCLEOTIDE SEQUENCE [LARGE SCALE GENOMIC DNA]</scope>
    <source>
        <strain evidence="5">DSM 45459</strain>
    </source>
</reference>
<feature type="region of interest" description="Disordered" evidence="1">
    <location>
        <begin position="288"/>
        <end position="310"/>
    </location>
</feature>
<keyword evidence="2" id="KW-0812">Transmembrane</keyword>
<evidence type="ECO:0000313" key="5">
    <source>
        <dbReference type="Proteomes" id="UP000199301"/>
    </source>
</evidence>
<keyword evidence="2" id="KW-1133">Transmembrane helix</keyword>
<dbReference type="Pfam" id="PF01882">
    <property type="entry name" value="DUF58"/>
    <property type="match status" value="1"/>
</dbReference>
<organism evidence="4 5">
    <name type="scientific">Actinopolyspora saharensis</name>
    <dbReference type="NCBI Taxonomy" id="995062"/>
    <lineage>
        <taxon>Bacteria</taxon>
        <taxon>Bacillati</taxon>
        <taxon>Actinomycetota</taxon>
        <taxon>Actinomycetes</taxon>
        <taxon>Actinopolysporales</taxon>
        <taxon>Actinopolysporaceae</taxon>
        <taxon>Actinopolyspora</taxon>
    </lineage>
</organism>
<evidence type="ECO:0000256" key="2">
    <source>
        <dbReference type="SAM" id="Phobius"/>
    </source>
</evidence>
<keyword evidence="2" id="KW-0472">Membrane</keyword>
<name>A0A1H1ATV8_9ACTN</name>
<evidence type="ECO:0000313" key="4">
    <source>
        <dbReference type="EMBL" id="SDQ42971.1"/>
    </source>
</evidence>
<dbReference type="STRING" id="995062.SAMN04489718_1729"/>
<dbReference type="EMBL" id="FNKO01000001">
    <property type="protein sequence ID" value="SDQ42971.1"/>
    <property type="molecule type" value="Genomic_DNA"/>
</dbReference>
<feature type="region of interest" description="Disordered" evidence="1">
    <location>
        <begin position="182"/>
        <end position="208"/>
    </location>
</feature>
<evidence type="ECO:0000256" key="1">
    <source>
        <dbReference type="SAM" id="MobiDB-lite"/>
    </source>
</evidence>
<dbReference type="AlphaFoldDB" id="A0A1H1ATV8"/>
<evidence type="ECO:0000259" key="3">
    <source>
        <dbReference type="Pfam" id="PF01882"/>
    </source>
</evidence>
<dbReference type="OrthoDB" id="9812729at2"/>
<feature type="domain" description="DUF58" evidence="3">
    <location>
        <begin position="206"/>
        <end position="293"/>
    </location>
</feature>
<dbReference type="RefSeq" id="WP_092522893.1">
    <property type="nucleotide sequence ID" value="NZ_FNKO01000001.1"/>
</dbReference>
<sequence>MRLGTTGLGVLSGLTVRGRCLLAAACAAVVCALVLDERDLLRVAFFAAALPLLTLSISALARTGLRADRELVPRRTAVHTSATVRLRLSSTGRVPPSGLILVDEVPPLLGGTARYGLGGSVGRSGKVVEYTVRPELRGVHQLGPLRCRTRDPFGLSVFEKEIVGSDHLVAVPEVFPLSGLPAAGGGHGGEDSGRMRAGPGSDDGTIREYRHGDDIRRVHWKSTAHRDELMVRVEEGPRHGGVTVLLDHRASAHRGTGANSSLEWAVSAAASICLHLRRRGQRVRLVSTSGRRVAASGSPGSDADEEQDDESVLEALAALQPSARREIPPGGASESDRDLIAVLGRTTPAGAGKLASARSTGSRSAAILLDVDAWAEGSQQHDPSSGTAHRLRSAGWTVTTVAGPSSPVALVWESLCEQGTSLDPPRAGP</sequence>
<keyword evidence="5" id="KW-1185">Reference proteome</keyword>
<protein>
    <submittedName>
        <fullName evidence="4">Uncharacterized conserved protein, DUF58 family, contains vWF domain</fullName>
    </submittedName>
</protein>
<dbReference type="PANTHER" id="PTHR34351">
    <property type="entry name" value="SLR1927 PROTEIN-RELATED"/>
    <property type="match status" value="1"/>
</dbReference>
<gene>
    <name evidence="4" type="ORF">SAMN04489718_1729</name>
</gene>
<dbReference type="PANTHER" id="PTHR34351:SF1">
    <property type="entry name" value="SLR1927 PROTEIN"/>
    <property type="match status" value="1"/>
</dbReference>
<proteinExistence type="predicted"/>
<dbReference type="InterPro" id="IPR002881">
    <property type="entry name" value="DUF58"/>
</dbReference>
<feature type="transmembrane region" description="Helical" evidence="2">
    <location>
        <begin position="43"/>
        <end position="65"/>
    </location>
</feature>